<proteinExistence type="predicted"/>
<evidence type="ECO:0000313" key="3">
    <source>
        <dbReference type="EMBL" id="TPG65957.1"/>
    </source>
</evidence>
<dbReference type="AlphaFoldDB" id="A0A502GU79"/>
<accession>A0A502GU79</accession>
<dbReference type="EMBL" id="RCYZ01000004">
    <property type="protein sequence ID" value="TPG65957.1"/>
    <property type="molecule type" value="Genomic_DNA"/>
</dbReference>
<dbReference type="Proteomes" id="UP000317646">
    <property type="component" value="Unassembled WGS sequence"/>
</dbReference>
<dbReference type="OrthoDB" id="7631574at2"/>
<feature type="modified residue" description="4-aspartylphosphate" evidence="1">
    <location>
        <position position="68"/>
    </location>
</feature>
<reference evidence="3 4" key="1">
    <citation type="journal article" date="2019" name="Environ. Microbiol.">
        <title>Species interactions and distinct microbial communities in high Arctic permafrost affected cryosols are associated with the CH4 and CO2 gas fluxes.</title>
        <authorList>
            <person name="Altshuler I."/>
            <person name="Hamel J."/>
            <person name="Turney S."/>
            <person name="Magnuson E."/>
            <person name="Levesque R."/>
            <person name="Greer C."/>
            <person name="Whyte L.G."/>
        </authorList>
    </citation>
    <scope>NUCLEOTIDE SEQUENCE [LARGE SCALE GENOMIC DNA]</scope>
    <source>
        <strain evidence="3 4">S9.2P</strain>
    </source>
</reference>
<dbReference type="Pfam" id="PF00072">
    <property type="entry name" value="Response_reg"/>
    <property type="match status" value="1"/>
</dbReference>
<dbReference type="PANTHER" id="PTHR44520">
    <property type="entry name" value="RESPONSE REGULATOR RCP1-RELATED"/>
    <property type="match status" value="1"/>
</dbReference>
<protein>
    <submittedName>
        <fullName evidence="3">Response regulator</fullName>
    </submittedName>
</protein>
<dbReference type="InterPro" id="IPR001789">
    <property type="entry name" value="Sig_transdc_resp-reg_receiver"/>
</dbReference>
<dbReference type="CDD" id="cd17557">
    <property type="entry name" value="REC_Rcp-like"/>
    <property type="match status" value="1"/>
</dbReference>
<dbReference type="InterPro" id="IPR011006">
    <property type="entry name" value="CheY-like_superfamily"/>
</dbReference>
<gene>
    <name evidence="3" type="ORF">EAH73_11285</name>
</gene>
<dbReference type="Gene3D" id="3.40.50.2300">
    <property type="match status" value="1"/>
</dbReference>
<dbReference type="RefSeq" id="WP_140466607.1">
    <property type="nucleotide sequence ID" value="NZ_RCYZ01000004.1"/>
</dbReference>
<dbReference type="PANTHER" id="PTHR44520:SF1">
    <property type="entry name" value="TWO-COMPONENT SYSTEM REGULATORY PROTEIN"/>
    <property type="match status" value="1"/>
</dbReference>
<dbReference type="InterPro" id="IPR052893">
    <property type="entry name" value="TCS_response_regulator"/>
</dbReference>
<feature type="domain" description="Response regulatory" evidence="2">
    <location>
        <begin position="8"/>
        <end position="135"/>
    </location>
</feature>
<name>A0A502GU79_9BACT</name>
<dbReference type="SMART" id="SM00448">
    <property type="entry name" value="REC"/>
    <property type="match status" value="1"/>
</dbReference>
<evidence type="ECO:0000259" key="2">
    <source>
        <dbReference type="PROSITE" id="PS50110"/>
    </source>
</evidence>
<evidence type="ECO:0000313" key="4">
    <source>
        <dbReference type="Proteomes" id="UP000317646"/>
    </source>
</evidence>
<evidence type="ECO:0000256" key="1">
    <source>
        <dbReference type="PROSITE-ProRule" id="PRU00169"/>
    </source>
</evidence>
<dbReference type="SUPFAM" id="SSF52172">
    <property type="entry name" value="CheY-like"/>
    <property type="match status" value="1"/>
</dbReference>
<keyword evidence="4" id="KW-1185">Reference proteome</keyword>
<keyword evidence="1" id="KW-0597">Phosphoprotein</keyword>
<dbReference type="GO" id="GO:0000160">
    <property type="term" value="P:phosphorelay signal transduction system"/>
    <property type="evidence" value="ECO:0007669"/>
    <property type="project" value="InterPro"/>
</dbReference>
<comment type="caution">
    <text evidence="3">The sequence shown here is derived from an EMBL/GenBank/DDBJ whole genome shotgun (WGS) entry which is preliminary data.</text>
</comment>
<dbReference type="PROSITE" id="PS50110">
    <property type="entry name" value="RESPONSE_REGULATORY"/>
    <property type="match status" value="1"/>
</dbReference>
<organism evidence="3 4">
    <name type="scientific">Hymenobacter nivis</name>
    <dbReference type="NCBI Taxonomy" id="1850093"/>
    <lineage>
        <taxon>Bacteria</taxon>
        <taxon>Pseudomonadati</taxon>
        <taxon>Bacteroidota</taxon>
        <taxon>Cytophagia</taxon>
        <taxon>Cytophagales</taxon>
        <taxon>Hymenobacteraceae</taxon>
        <taxon>Hymenobacter</taxon>
    </lineage>
</organism>
<sequence>MTYTPLKPVLVVEDSAEDFTALGRAFRKHALQNPVLRCEDGDQALDYLLGYGKAVGWPQVLPSIVLLDLNMPGTDGRAVLEVMKTDPRLSYIPVIVFSTSTSATDIDDCYQLGANSYLTKPIEYAALEEKIRITIQYWLESSELPRLL</sequence>